<dbReference type="Pfam" id="PF07173">
    <property type="entry name" value="GRDP-like"/>
    <property type="match status" value="1"/>
</dbReference>
<dbReference type="AlphaFoldDB" id="A0A485K842"/>
<dbReference type="OrthoDB" id="70373at2759"/>
<evidence type="ECO:0000313" key="2">
    <source>
        <dbReference type="EMBL" id="VFT78766.1"/>
    </source>
</evidence>
<dbReference type="EMBL" id="CAADRA010000132">
    <property type="protein sequence ID" value="VFT78766.1"/>
    <property type="molecule type" value="Genomic_DNA"/>
</dbReference>
<accession>A0A485K842</accession>
<keyword evidence="3" id="KW-1185">Reference proteome</keyword>
<name>A0A485K842_9STRA</name>
<dbReference type="Proteomes" id="UP000332933">
    <property type="component" value="Unassembled WGS sequence"/>
</dbReference>
<proteinExistence type="predicted"/>
<dbReference type="EMBL" id="VJMH01000132">
    <property type="protein sequence ID" value="KAF0718678.1"/>
    <property type="molecule type" value="Genomic_DNA"/>
</dbReference>
<sequence length="529" mass="58683">MATPEKQLPAAVAVFPGAAQVVLSDLRVDFRVQDTSSLLRPWVWRRFVIQGQSMTISDMTSRPLLTLETTATVSLHPQSGHQYLLEDNGKTLFTLLCPSATRFRKFQTILRLSASTPYWVHPPCDIFQDLVEVATAIVETDTAIISSSSNTPSSVTRADVATYLRHIQPIFDHLLTLTTKADVLAYLVQLEADYLADRTTVDNFAHLVHRLLHPLDYAKSKSDPTWTVANDDFSICPHATCQTTLPPDTSFDVRVAGLDISCPIYGSALRVDVFRLASFRRDVPTFLHPTTQASVKTPDIARGSSLSTYVQLIQDTLQKQPGHSTHRKSDVFDTLASYVNRLDLVSAMARHLDFVAHICGHETYWRHPTIIDAALIRYRQFCQLVKAHPKKVLVPTIDIALVRFAHQRIAPELACFQVPAAKDGASAYAETFLLWAETFKSPYSSSAPSFDAFLAHHNAMKQPFRKMKWDKFHAVPSRDCRFVGVDESYAMPEATAVAMAVASVGPDTVAAPTAVACLAVIGTPFKCDR</sequence>
<evidence type="ECO:0000313" key="3">
    <source>
        <dbReference type="Proteomes" id="UP000332933"/>
    </source>
</evidence>
<organism evidence="2 3">
    <name type="scientific">Aphanomyces stellatus</name>
    <dbReference type="NCBI Taxonomy" id="120398"/>
    <lineage>
        <taxon>Eukaryota</taxon>
        <taxon>Sar</taxon>
        <taxon>Stramenopiles</taxon>
        <taxon>Oomycota</taxon>
        <taxon>Saprolegniomycetes</taxon>
        <taxon>Saprolegniales</taxon>
        <taxon>Verrucalvaceae</taxon>
        <taxon>Aphanomyces</taxon>
    </lineage>
</organism>
<dbReference type="PANTHER" id="PTHR34365">
    <property type="entry name" value="ENOLASE (DUF1399)"/>
    <property type="match status" value="1"/>
</dbReference>
<evidence type="ECO:0000313" key="1">
    <source>
        <dbReference type="EMBL" id="KAF0718678.1"/>
    </source>
</evidence>
<reference evidence="1" key="2">
    <citation type="submission" date="2019-06" db="EMBL/GenBank/DDBJ databases">
        <title>Genomics analysis of Aphanomyces spp. identifies a new class of oomycete effector associated with host adaptation.</title>
        <authorList>
            <person name="Gaulin E."/>
        </authorList>
    </citation>
    <scope>NUCLEOTIDE SEQUENCE</scope>
    <source>
        <strain evidence="1">CBS 578.67</strain>
    </source>
</reference>
<reference evidence="2 3" key="1">
    <citation type="submission" date="2019-03" db="EMBL/GenBank/DDBJ databases">
        <authorList>
            <person name="Gaulin E."/>
            <person name="Dumas B."/>
        </authorList>
    </citation>
    <scope>NUCLEOTIDE SEQUENCE [LARGE SCALE GENOMIC DNA]</scope>
    <source>
        <strain evidence="2">CBS 568.67</strain>
    </source>
</reference>
<protein>
    <submittedName>
        <fullName evidence="2">Aste57867_1552 protein</fullName>
    </submittedName>
</protein>
<dbReference type="InterPro" id="IPR009836">
    <property type="entry name" value="GRDP-like"/>
</dbReference>
<gene>
    <name evidence="2" type="primary">Aste57867_1552</name>
    <name evidence="1" type="ORF">As57867_001551</name>
    <name evidence="2" type="ORF">ASTE57867_1552</name>
</gene>
<dbReference type="PANTHER" id="PTHR34365:SF7">
    <property type="entry name" value="GLYCINE-RICH DOMAIN-CONTAINING PROTEIN 1"/>
    <property type="match status" value="1"/>
</dbReference>